<name>A1WU35_HALHL</name>
<dbReference type="PANTHER" id="PTHR11220:SF58">
    <property type="entry name" value="SOUL HEME-BINDING FAMILY PROTEIN"/>
    <property type="match status" value="1"/>
</dbReference>
<organism evidence="2 3">
    <name type="scientific">Halorhodospira halophila (strain DSM 244 / SL1)</name>
    <name type="common">Ectothiorhodospira halophila (strain DSM 244 / SL1)</name>
    <dbReference type="NCBI Taxonomy" id="349124"/>
    <lineage>
        <taxon>Bacteria</taxon>
        <taxon>Pseudomonadati</taxon>
        <taxon>Pseudomonadota</taxon>
        <taxon>Gammaproteobacteria</taxon>
        <taxon>Chromatiales</taxon>
        <taxon>Ectothiorhodospiraceae</taxon>
        <taxon>Halorhodospira</taxon>
    </lineage>
</organism>
<reference evidence="2 3" key="2">
    <citation type="journal article" date="2013" name="Stand. Genomic Sci.">
        <title>Complete genome sequence of Halorhodospira halophila SL1.</title>
        <authorList>
            <person name="Challacombe J.F."/>
            <person name="Majid S."/>
            <person name="Deole R."/>
            <person name="Brettin T.S."/>
            <person name="Bruce D."/>
            <person name="Delano S.F."/>
            <person name="Detter J.C."/>
            <person name="Gleasner C.D."/>
            <person name="Han C.S."/>
            <person name="Misra M."/>
            <person name="Reitenga K.G."/>
            <person name="Mikhailova N."/>
            <person name="Woyke T."/>
            <person name="Pitluck S."/>
            <person name="Nolan M."/>
            <person name="Land M.L."/>
            <person name="Saunders E."/>
            <person name="Tapia R."/>
            <person name="Lapidus A."/>
            <person name="Ivanova N."/>
            <person name="Hoff W.D."/>
        </authorList>
    </citation>
    <scope>NUCLEOTIDE SEQUENCE [LARGE SCALE GENOMIC DNA]</scope>
    <source>
        <strain evidence="3">DSM 244 / SL1</strain>
    </source>
</reference>
<keyword evidence="3" id="KW-1185">Reference proteome</keyword>
<dbReference type="InterPro" id="IPR011256">
    <property type="entry name" value="Reg_factor_effector_dom_sf"/>
</dbReference>
<dbReference type="Pfam" id="PF04832">
    <property type="entry name" value="SOUL"/>
    <property type="match status" value="1"/>
</dbReference>
<dbReference type="Proteomes" id="UP000000647">
    <property type="component" value="Chromosome"/>
</dbReference>
<dbReference type="RefSeq" id="WP_011813220.1">
    <property type="nucleotide sequence ID" value="NC_008789.1"/>
</dbReference>
<dbReference type="OrthoDB" id="2156220at2"/>
<dbReference type="EMBL" id="CP000544">
    <property type="protein sequence ID" value="ABM61197.1"/>
    <property type="molecule type" value="Genomic_DNA"/>
</dbReference>
<dbReference type="AlphaFoldDB" id="A1WU35"/>
<dbReference type="InterPro" id="IPR006917">
    <property type="entry name" value="SOUL_heme-bd"/>
</dbReference>
<keyword evidence="1" id="KW-0812">Transmembrane</keyword>
<sequence length="204" mass="22582">MKVVYWGLGIAVVLVVGAIVAWWVVVRGVETPDYTVVLQDGDRELRDYPALRVAEVERSGSRGEAVSAGFRPLAGYIFAREREGDSIAMTAPVTQTPEGEGRWLVRFIMPEQYTLEDLPRPTGEEIALRELDAQRMAAIRFSGRASDSTVEEHERGLRAWMAEQGLEAAGEPVYAYYDDPMTPGFLRRNEVLIPVESAPGAEAP</sequence>
<dbReference type="SUPFAM" id="SSF55136">
    <property type="entry name" value="Probable bacterial effector-binding domain"/>
    <property type="match status" value="1"/>
</dbReference>
<accession>A1WU35</accession>
<dbReference type="Gene3D" id="3.20.80.10">
    <property type="entry name" value="Regulatory factor, effector binding domain"/>
    <property type="match status" value="1"/>
</dbReference>
<protein>
    <submittedName>
        <fullName evidence="2">SOUL heme-binding protein</fullName>
    </submittedName>
</protein>
<reference evidence="3" key="1">
    <citation type="submission" date="2006-12" db="EMBL/GenBank/DDBJ databases">
        <title>Complete sequence of Halorhodospira halophila SL1.</title>
        <authorList>
            <consortium name="US DOE Joint Genome Institute"/>
            <person name="Copeland A."/>
            <person name="Lucas S."/>
            <person name="Lapidus A."/>
            <person name="Barry K."/>
            <person name="Detter J.C."/>
            <person name="Glavina del Rio T."/>
            <person name="Hammon N."/>
            <person name="Israni S."/>
            <person name="Dalin E."/>
            <person name="Tice H."/>
            <person name="Pitluck S."/>
            <person name="Saunders E."/>
            <person name="Brettin T."/>
            <person name="Bruce D."/>
            <person name="Han C."/>
            <person name="Tapia R."/>
            <person name="Schmutz J."/>
            <person name="Larimer F."/>
            <person name="Land M."/>
            <person name="Hauser L."/>
            <person name="Kyrpides N."/>
            <person name="Mikhailova N."/>
            <person name="Hoff W."/>
            <person name="Richardson P."/>
        </authorList>
    </citation>
    <scope>NUCLEOTIDE SEQUENCE [LARGE SCALE GENOMIC DNA]</scope>
    <source>
        <strain evidence="3">DSM 244 / SL1</strain>
    </source>
</reference>
<evidence type="ECO:0000313" key="2">
    <source>
        <dbReference type="EMBL" id="ABM61197.1"/>
    </source>
</evidence>
<evidence type="ECO:0000256" key="1">
    <source>
        <dbReference type="SAM" id="Phobius"/>
    </source>
</evidence>
<feature type="transmembrane region" description="Helical" evidence="1">
    <location>
        <begin position="6"/>
        <end position="25"/>
    </location>
</feature>
<dbReference type="PANTHER" id="PTHR11220">
    <property type="entry name" value="HEME-BINDING PROTEIN-RELATED"/>
    <property type="match status" value="1"/>
</dbReference>
<dbReference type="KEGG" id="hha:Hhal_0404"/>
<dbReference type="HOGENOM" id="CLU_068699_0_1_6"/>
<dbReference type="eggNOG" id="COG3449">
    <property type="taxonomic scope" value="Bacteria"/>
</dbReference>
<evidence type="ECO:0000313" key="3">
    <source>
        <dbReference type="Proteomes" id="UP000000647"/>
    </source>
</evidence>
<proteinExistence type="predicted"/>
<keyword evidence="1" id="KW-0472">Membrane</keyword>
<keyword evidence="1" id="KW-1133">Transmembrane helix</keyword>
<gene>
    <name evidence="2" type="ordered locus">Hhal_0404</name>
</gene>